<organism evidence="2 3">
    <name type="scientific">Roseovarius albus</name>
    <dbReference type="NCBI Taxonomy" id="1247867"/>
    <lineage>
        <taxon>Bacteria</taxon>
        <taxon>Pseudomonadati</taxon>
        <taxon>Pseudomonadota</taxon>
        <taxon>Alphaproteobacteria</taxon>
        <taxon>Rhodobacterales</taxon>
        <taxon>Roseobacteraceae</taxon>
        <taxon>Roseovarius</taxon>
    </lineage>
</organism>
<feature type="transmembrane region" description="Helical" evidence="1">
    <location>
        <begin position="143"/>
        <end position="162"/>
    </location>
</feature>
<reference evidence="2 3" key="1">
    <citation type="submission" date="2017-03" db="EMBL/GenBank/DDBJ databases">
        <authorList>
            <person name="Afonso C.L."/>
            <person name="Miller P.J."/>
            <person name="Scott M.A."/>
            <person name="Spackman E."/>
            <person name="Goraichik I."/>
            <person name="Dimitrov K.M."/>
            <person name="Suarez D.L."/>
            <person name="Swayne D.E."/>
        </authorList>
    </citation>
    <scope>NUCLEOTIDE SEQUENCE [LARGE SCALE GENOMIC DNA]</scope>
    <source>
        <strain evidence="2 3">CECT 7450</strain>
    </source>
</reference>
<gene>
    <name evidence="2" type="primary">ydcO</name>
    <name evidence="2" type="ORF">ROA7450_04048</name>
</gene>
<feature type="transmembrane region" description="Helical" evidence="1">
    <location>
        <begin position="12"/>
        <end position="33"/>
    </location>
</feature>
<feature type="transmembrane region" description="Helical" evidence="1">
    <location>
        <begin position="211"/>
        <end position="235"/>
    </location>
</feature>
<dbReference type="PANTHER" id="PTHR30199">
    <property type="entry name" value="MFS FAMILY TRANSPORTER, PREDICTED SUBSTRATE BENZOATE"/>
    <property type="match status" value="1"/>
</dbReference>
<keyword evidence="1" id="KW-1133">Transmembrane helix</keyword>
<feature type="transmembrane region" description="Helical" evidence="1">
    <location>
        <begin position="79"/>
        <end position="105"/>
    </location>
</feature>
<dbReference type="Proteomes" id="UP000193061">
    <property type="component" value="Unassembled WGS sequence"/>
</dbReference>
<dbReference type="EMBL" id="FWFX01000020">
    <property type="protein sequence ID" value="SLN72617.1"/>
    <property type="molecule type" value="Genomic_DNA"/>
</dbReference>
<feature type="transmembrane region" description="Helical" evidence="1">
    <location>
        <begin position="169"/>
        <end position="191"/>
    </location>
</feature>
<keyword evidence="1" id="KW-0472">Membrane</keyword>
<dbReference type="AlphaFoldDB" id="A0A1X7A7V0"/>
<keyword evidence="1" id="KW-0812">Transmembrane</keyword>
<proteinExistence type="predicted"/>
<accession>A0A1X7A7V0</accession>
<keyword evidence="3" id="KW-1185">Reference proteome</keyword>
<feature type="transmembrane region" description="Helical" evidence="1">
    <location>
        <begin position="291"/>
        <end position="313"/>
    </location>
</feature>
<sequence length="391" mass="39449">MRAGFPSLQTLTTGAVVAIVGFFSSFPIVLQGLHSMGATPAQAASGLMAAALSMGLCAVVLCLYTRIPASVAWSTPGAALLAVTAVTAGGFSDAVGAFIVAGALTLTAGLYRPFGRLAASIPAPLAQAMLAGVLLPLCLQPVTAMAEVPAVIGPVVMVWLICGRINRLLAVPAAVLMATAIIFVIGDFSQFSAGPVITMGEFVTPTFSIDAVIGIAIPLFIVTMATQNVPGLAVLKSYGYTPPPTTLLSGVGGFSVVSALWGAPATCLAAITAAMCSNEDCHPDPAQRYWSAVFAGIFYCFFGLFAGVITAFAGLAPPMLVASVAGLALVGVLGNSTFAALQDADYRDAAAITFLVTASGVTAFGLGAAVWGLLAGGIVQILRKGIVLNDT</sequence>
<evidence type="ECO:0000256" key="1">
    <source>
        <dbReference type="SAM" id="Phobius"/>
    </source>
</evidence>
<name>A0A1X7A7V0_9RHOB</name>
<dbReference type="PANTHER" id="PTHR30199:SF0">
    <property type="entry name" value="INNER MEMBRANE PROTEIN YDCO"/>
    <property type="match status" value="1"/>
</dbReference>
<feature type="transmembrane region" description="Helical" evidence="1">
    <location>
        <begin position="247"/>
        <end position="271"/>
    </location>
</feature>
<dbReference type="OrthoDB" id="9792424at2"/>
<evidence type="ECO:0000313" key="3">
    <source>
        <dbReference type="Proteomes" id="UP000193061"/>
    </source>
</evidence>
<feature type="transmembrane region" description="Helical" evidence="1">
    <location>
        <begin position="117"/>
        <end position="137"/>
    </location>
</feature>
<feature type="transmembrane region" description="Helical" evidence="1">
    <location>
        <begin position="320"/>
        <end position="340"/>
    </location>
</feature>
<dbReference type="GO" id="GO:0005886">
    <property type="term" value="C:plasma membrane"/>
    <property type="evidence" value="ECO:0007669"/>
    <property type="project" value="TreeGrafter"/>
</dbReference>
<feature type="transmembrane region" description="Helical" evidence="1">
    <location>
        <begin position="45"/>
        <end position="67"/>
    </location>
</feature>
<feature type="transmembrane region" description="Helical" evidence="1">
    <location>
        <begin position="352"/>
        <end position="374"/>
    </location>
</feature>
<dbReference type="Pfam" id="PF03594">
    <property type="entry name" value="BenE"/>
    <property type="match status" value="1"/>
</dbReference>
<evidence type="ECO:0000313" key="2">
    <source>
        <dbReference type="EMBL" id="SLN72617.1"/>
    </source>
</evidence>
<dbReference type="RefSeq" id="WP_085807699.1">
    <property type="nucleotide sequence ID" value="NZ_FWFX01000020.1"/>
</dbReference>
<dbReference type="NCBIfam" id="TIGR00843">
    <property type="entry name" value="benE"/>
    <property type="match status" value="1"/>
</dbReference>
<dbReference type="InterPro" id="IPR004711">
    <property type="entry name" value="Benzoate_Transporter"/>
</dbReference>
<dbReference type="GO" id="GO:0042925">
    <property type="term" value="F:benzoate transmembrane transporter activity"/>
    <property type="evidence" value="ECO:0007669"/>
    <property type="project" value="InterPro"/>
</dbReference>
<protein>
    <submittedName>
        <fullName evidence="2">Inner membrane protein YdcO</fullName>
    </submittedName>
</protein>